<keyword evidence="6" id="KW-0472">Membrane</keyword>
<keyword evidence="4" id="KW-0812">Transmembrane</keyword>
<evidence type="ECO:0000256" key="8">
    <source>
        <dbReference type="SAM" id="SignalP"/>
    </source>
</evidence>
<reference evidence="9 10" key="1">
    <citation type="submission" date="2021-12" db="EMBL/GenBank/DDBJ databases">
        <title>Genome sequencing of bacteria with rrn-lacking chromosome and rrn-plasmid.</title>
        <authorList>
            <person name="Anda M."/>
            <person name="Iwasaki W."/>
        </authorList>
    </citation>
    <scope>NUCLEOTIDE SEQUENCE [LARGE SCALE GENOMIC DNA]</scope>
    <source>
        <strain evidence="9 10">NBRC 101262</strain>
    </source>
</reference>
<dbReference type="Gene3D" id="2.170.130.10">
    <property type="entry name" value="TonB-dependent receptor, plug domain"/>
    <property type="match status" value="1"/>
</dbReference>
<keyword evidence="10" id="KW-1185">Reference proteome</keyword>
<dbReference type="InterPro" id="IPR039426">
    <property type="entry name" value="TonB-dep_rcpt-like"/>
</dbReference>
<dbReference type="PANTHER" id="PTHR30069">
    <property type="entry name" value="TONB-DEPENDENT OUTER MEMBRANE RECEPTOR"/>
    <property type="match status" value="1"/>
</dbReference>
<accession>A0ABN6L6J0</accession>
<feature type="chain" id="PRO_5047395490" evidence="8">
    <location>
        <begin position="20"/>
        <end position="783"/>
    </location>
</feature>
<evidence type="ECO:0000256" key="7">
    <source>
        <dbReference type="ARBA" id="ARBA00023237"/>
    </source>
</evidence>
<keyword evidence="5 8" id="KW-0732">Signal</keyword>
<gene>
    <name evidence="9" type="ORF">PEPS_10610</name>
</gene>
<protein>
    <submittedName>
        <fullName evidence="9">Prevent-host-death protein</fullName>
    </submittedName>
</protein>
<evidence type="ECO:0000313" key="10">
    <source>
        <dbReference type="Proteomes" id="UP001354989"/>
    </source>
</evidence>
<evidence type="ECO:0000256" key="2">
    <source>
        <dbReference type="ARBA" id="ARBA00022448"/>
    </source>
</evidence>
<keyword evidence="7" id="KW-0998">Cell outer membrane</keyword>
<keyword evidence="2" id="KW-0813">Transport</keyword>
<evidence type="ECO:0000256" key="1">
    <source>
        <dbReference type="ARBA" id="ARBA00004571"/>
    </source>
</evidence>
<dbReference type="SUPFAM" id="SSF56935">
    <property type="entry name" value="Porins"/>
    <property type="match status" value="1"/>
</dbReference>
<sequence>MKKISMLLLCCMLATLSWAQTISGQVINANTKAPIPFATVKIMDQAKGTITNDKGQFEINGLEIGRYDVEASFVGYQPQRIANVLVASGKSQVLTFSMHESLKQLDGVTVRATYENNRPMNQMAGLSGETLKIESAKLMAGSIGDPARLASTFAGVTTGNLQDNGLVIRGNSPKGMLWRVEGVEVFNPNHLAGGNVAGGGFVNIFGSNMLANADFLTGAFPADYGNASSGVMDLHLREGNAQKREYFAQIGVLGIETGAEGYFKKDGGSTYNIGARVSSLGTIGRMSGSEAPDYHDVSFNMKFPTAKAGTFKLWGIGGQSSNFKPKYEYQEQWEEGVLTKYKYPKYENDWFEKDMHWAVGATGVSHEISFKNRGHLKTDLVATGNFYSYKTKWYDEVEDQFYDHNNNELNEWKYTLQTNYAQPIGQKVKLQTGFTLDQLGTDFRVAQPKEKKAVVDTLANFKEQTTFAQAYLNGTFQPTNYLSINAGVHLSHFGLTNETTIEPRMNTVLDLGHGHSVGFAYGRHSQREQLSIYYTPDSLGNRLNEQLKMQQGDHYVLNYSWALSDYFSVKIAGFYQHFFHVPVEAGTSYSLANFNKEWLVDRPLVNTGTVTNKGIELTINRSFHKGWYWMTTATLFDARYTDGNGTERNSKFNNQYVVNMLAGKEFILKGHKKQRVLGLNIKGNFMGGGYHSPLLYQEAIEAKHPVYDQTRAFSVKSPDNIFVDASIYIKTNHKHYTSSWTLDFKNATLSTTYNGYKYNMVTGQMDRYDQFFILPSLAYRIEF</sequence>
<dbReference type="RefSeq" id="WP_338397866.1">
    <property type="nucleotide sequence ID" value="NZ_AP025292.1"/>
</dbReference>
<evidence type="ECO:0000256" key="3">
    <source>
        <dbReference type="ARBA" id="ARBA00022452"/>
    </source>
</evidence>
<dbReference type="EMBL" id="AP025292">
    <property type="protein sequence ID" value="BDC98780.1"/>
    <property type="molecule type" value="Genomic_DNA"/>
</dbReference>
<evidence type="ECO:0000256" key="6">
    <source>
        <dbReference type="ARBA" id="ARBA00023136"/>
    </source>
</evidence>
<feature type="signal peptide" evidence="8">
    <location>
        <begin position="1"/>
        <end position="19"/>
    </location>
</feature>
<proteinExistence type="predicted"/>
<evidence type="ECO:0000256" key="5">
    <source>
        <dbReference type="ARBA" id="ARBA00022729"/>
    </source>
</evidence>
<dbReference type="InterPro" id="IPR037066">
    <property type="entry name" value="Plug_dom_sf"/>
</dbReference>
<dbReference type="InterPro" id="IPR008969">
    <property type="entry name" value="CarboxyPept-like_regulatory"/>
</dbReference>
<dbReference type="Pfam" id="PF13715">
    <property type="entry name" value="CarbopepD_reg_2"/>
    <property type="match status" value="1"/>
</dbReference>
<evidence type="ECO:0000256" key="4">
    <source>
        <dbReference type="ARBA" id="ARBA00022692"/>
    </source>
</evidence>
<dbReference type="Gene3D" id="2.40.170.20">
    <property type="entry name" value="TonB-dependent receptor, beta-barrel domain"/>
    <property type="match status" value="1"/>
</dbReference>
<dbReference type="Gene3D" id="2.60.40.1120">
    <property type="entry name" value="Carboxypeptidase-like, regulatory domain"/>
    <property type="match status" value="1"/>
</dbReference>
<name>A0ABN6L6J0_9BACT</name>
<dbReference type="PANTHER" id="PTHR30069:SF29">
    <property type="entry name" value="HEMOGLOBIN AND HEMOGLOBIN-HAPTOGLOBIN-BINDING PROTEIN 1-RELATED"/>
    <property type="match status" value="1"/>
</dbReference>
<dbReference type="SUPFAM" id="SSF49464">
    <property type="entry name" value="Carboxypeptidase regulatory domain-like"/>
    <property type="match status" value="1"/>
</dbReference>
<dbReference type="Proteomes" id="UP001354989">
    <property type="component" value="Chromosome"/>
</dbReference>
<evidence type="ECO:0000313" key="9">
    <source>
        <dbReference type="EMBL" id="BDC98780.1"/>
    </source>
</evidence>
<comment type="subcellular location">
    <subcellularLocation>
        <location evidence="1">Cell outer membrane</location>
        <topology evidence="1">Multi-pass membrane protein</topology>
    </subcellularLocation>
</comment>
<dbReference type="InterPro" id="IPR036942">
    <property type="entry name" value="Beta-barrel_TonB_sf"/>
</dbReference>
<organism evidence="9 10">
    <name type="scientific">Persicobacter psychrovividus</name>
    <dbReference type="NCBI Taxonomy" id="387638"/>
    <lineage>
        <taxon>Bacteria</taxon>
        <taxon>Pseudomonadati</taxon>
        <taxon>Bacteroidota</taxon>
        <taxon>Cytophagia</taxon>
        <taxon>Cytophagales</taxon>
        <taxon>Persicobacteraceae</taxon>
        <taxon>Persicobacter</taxon>
    </lineage>
</organism>
<keyword evidence="3" id="KW-1134">Transmembrane beta strand</keyword>